<dbReference type="PANTHER" id="PTHR45339:SF1">
    <property type="entry name" value="HYBRID SIGNAL TRANSDUCTION HISTIDINE KINASE J"/>
    <property type="match status" value="1"/>
</dbReference>
<dbReference type="CDD" id="cd00082">
    <property type="entry name" value="HisKA"/>
    <property type="match status" value="1"/>
</dbReference>
<accession>A0A2T3HI01</accession>
<dbReference type="InterPro" id="IPR004358">
    <property type="entry name" value="Sig_transdc_His_kin-like_C"/>
</dbReference>
<proteinExistence type="predicted"/>
<dbReference type="OrthoDB" id="9811889at2"/>
<dbReference type="CDD" id="cd17546">
    <property type="entry name" value="REC_hyHK_CKI1_RcsC-like"/>
    <property type="match status" value="1"/>
</dbReference>
<dbReference type="EMBL" id="PYLS01000006">
    <property type="protein sequence ID" value="PST82075.1"/>
    <property type="molecule type" value="Genomic_DNA"/>
</dbReference>
<dbReference type="GO" id="GO:0000155">
    <property type="term" value="F:phosphorelay sensor kinase activity"/>
    <property type="evidence" value="ECO:0007669"/>
    <property type="project" value="InterPro"/>
</dbReference>
<dbReference type="InterPro" id="IPR005467">
    <property type="entry name" value="His_kinase_dom"/>
</dbReference>
<dbReference type="InterPro" id="IPR003661">
    <property type="entry name" value="HisK_dim/P_dom"/>
</dbReference>
<keyword evidence="6" id="KW-0472">Membrane</keyword>
<dbReference type="Pfam" id="PF00512">
    <property type="entry name" value="HisKA"/>
    <property type="match status" value="1"/>
</dbReference>
<evidence type="ECO:0000256" key="4">
    <source>
        <dbReference type="ARBA" id="ARBA00023012"/>
    </source>
</evidence>
<keyword evidence="6" id="KW-0812">Transmembrane</keyword>
<dbReference type="InterPro" id="IPR036890">
    <property type="entry name" value="HATPase_C_sf"/>
</dbReference>
<keyword evidence="10" id="KW-1185">Reference proteome</keyword>
<feature type="transmembrane region" description="Helical" evidence="6">
    <location>
        <begin position="101"/>
        <end position="118"/>
    </location>
</feature>
<dbReference type="Pfam" id="PF00072">
    <property type="entry name" value="Response_reg"/>
    <property type="match status" value="1"/>
</dbReference>
<evidence type="ECO:0000256" key="6">
    <source>
        <dbReference type="SAM" id="Phobius"/>
    </source>
</evidence>
<dbReference type="PROSITE" id="PS50109">
    <property type="entry name" value="HIS_KIN"/>
    <property type="match status" value="1"/>
</dbReference>
<feature type="domain" description="Response regulatory" evidence="8">
    <location>
        <begin position="479"/>
        <end position="597"/>
    </location>
</feature>
<name>A0A2T3HI01_9SPHI</name>
<dbReference type="SUPFAM" id="SSF55874">
    <property type="entry name" value="ATPase domain of HSP90 chaperone/DNA topoisomerase II/histidine kinase"/>
    <property type="match status" value="1"/>
</dbReference>
<dbReference type="PRINTS" id="PR00344">
    <property type="entry name" value="BCTRLSENSOR"/>
</dbReference>
<comment type="catalytic activity">
    <reaction evidence="1">
        <text>ATP + protein L-histidine = ADP + protein N-phospho-L-histidine.</text>
        <dbReference type="EC" id="2.7.13.3"/>
    </reaction>
</comment>
<dbReference type="SMART" id="SM00387">
    <property type="entry name" value="HATPase_c"/>
    <property type="match status" value="1"/>
</dbReference>
<dbReference type="Gene3D" id="1.10.287.130">
    <property type="match status" value="1"/>
</dbReference>
<dbReference type="EC" id="2.7.13.3" evidence="2"/>
<evidence type="ECO:0000259" key="8">
    <source>
        <dbReference type="PROSITE" id="PS50110"/>
    </source>
</evidence>
<evidence type="ECO:0000256" key="5">
    <source>
        <dbReference type="PROSITE-ProRule" id="PRU00169"/>
    </source>
</evidence>
<dbReference type="FunFam" id="3.30.565.10:FF:000010">
    <property type="entry name" value="Sensor histidine kinase RcsC"/>
    <property type="match status" value="1"/>
</dbReference>
<keyword evidence="6" id="KW-1133">Transmembrane helix</keyword>
<feature type="modified residue" description="4-aspartylphosphate" evidence="5">
    <location>
        <position position="528"/>
    </location>
</feature>
<comment type="caution">
    <text evidence="9">The sequence shown here is derived from an EMBL/GenBank/DDBJ whole genome shotgun (WGS) entry which is preliminary data.</text>
</comment>
<reference evidence="9 10" key="1">
    <citation type="submission" date="2018-03" db="EMBL/GenBank/DDBJ databases">
        <authorList>
            <person name="Keele B.F."/>
        </authorList>
    </citation>
    <scope>NUCLEOTIDE SEQUENCE [LARGE SCALE GENOMIC DNA]</scope>
    <source>
        <strain evidence="9 10">YL28-9</strain>
    </source>
</reference>
<dbReference type="Proteomes" id="UP000240912">
    <property type="component" value="Unassembled WGS sequence"/>
</dbReference>
<evidence type="ECO:0000313" key="10">
    <source>
        <dbReference type="Proteomes" id="UP000240912"/>
    </source>
</evidence>
<dbReference type="Pfam" id="PF02518">
    <property type="entry name" value="HATPase_c"/>
    <property type="match status" value="1"/>
</dbReference>
<protein>
    <recommendedName>
        <fullName evidence="2">histidine kinase</fullName>
        <ecNumber evidence="2">2.7.13.3</ecNumber>
    </recommendedName>
</protein>
<dbReference type="PROSITE" id="PS50110">
    <property type="entry name" value="RESPONSE_REGULATORY"/>
    <property type="match status" value="1"/>
</dbReference>
<evidence type="ECO:0000259" key="7">
    <source>
        <dbReference type="PROSITE" id="PS50109"/>
    </source>
</evidence>
<feature type="transmembrane region" description="Helical" evidence="6">
    <location>
        <begin position="130"/>
        <end position="147"/>
    </location>
</feature>
<dbReference type="AlphaFoldDB" id="A0A2T3HI01"/>
<dbReference type="InterPro" id="IPR036097">
    <property type="entry name" value="HisK_dim/P_sf"/>
</dbReference>
<evidence type="ECO:0000256" key="3">
    <source>
        <dbReference type="ARBA" id="ARBA00022553"/>
    </source>
</evidence>
<gene>
    <name evidence="9" type="ORF">C7T94_14805</name>
</gene>
<dbReference type="InterPro" id="IPR001789">
    <property type="entry name" value="Sig_transdc_resp-reg_receiver"/>
</dbReference>
<evidence type="ECO:0000313" key="9">
    <source>
        <dbReference type="EMBL" id="PST82075.1"/>
    </source>
</evidence>
<dbReference type="SMART" id="SM00388">
    <property type="entry name" value="HisKA"/>
    <property type="match status" value="1"/>
</dbReference>
<sequence>MQNFLALRSLRQPLRAAHEQTTMTGRFSKLLSSGAGPGGGTSLLEAQLRLFYLMLGANIIKGGIYLYDAVYNHAGKGSVRSIRLMVTSALLILLLRRFPRLAYWGIHYAVIGTILHIYYRAFNVYTGSDVVTVQCIFMVVISAFYGLGRVWGAVYTVIAAAGVVLVHYIGFRWTGLQPLPGMLSDLYVAINFLVILLSHWYFHRVLFDNLEQSASLSKRLAEVAETKSNFLSTMSHELRTPLNSVIGIAGLLIADNANAKQKEQLDVLKYSAEGLLTLINDILDINKLESGKLELESTPFSLSRLIHNIGQGMKFKADEKALAFKVSIDPRLSGKYFSGDPARLNQIMYNLVGNAIKFTEAGEVEMSAAVLDATDGGYTIRFAVRDTGIGISESQQKHIFEPFQQASVSTTRKFGGTGLGLAIVRQLVEMFGSEIHLESRPGKGTQFHFDLRLEETEPIISETQAAAAVTEELDLSRLRILLAEDNMMNIFFMQQLFRRWNISADIAENGEEVLALMEKKDFDLILMDMHMPVLDGMEATKRIRQLEDPKKASTYIIALTASVSDQIQRRVIECGMDDYLHKPFQLEELRTRLASKVV</sequence>
<feature type="transmembrane region" description="Helical" evidence="6">
    <location>
        <begin position="183"/>
        <end position="202"/>
    </location>
</feature>
<dbReference type="SUPFAM" id="SSF47384">
    <property type="entry name" value="Homodimeric domain of signal transducing histidine kinase"/>
    <property type="match status" value="1"/>
</dbReference>
<dbReference type="Gene3D" id="3.30.565.10">
    <property type="entry name" value="Histidine kinase-like ATPase, C-terminal domain"/>
    <property type="match status" value="1"/>
</dbReference>
<dbReference type="InterPro" id="IPR011006">
    <property type="entry name" value="CheY-like_superfamily"/>
</dbReference>
<dbReference type="CDD" id="cd16922">
    <property type="entry name" value="HATPase_EvgS-ArcB-TorS-like"/>
    <property type="match status" value="1"/>
</dbReference>
<dbReference type="InterPro" id="IPR003594">
    <property type="entry name" value="HATPase_dom"/>
</dbReference>
<keyword evidence="3 5" id="KW-0597">Phosphoprotein</keyword>
<evidence type="ECO:0000256" key="1">
    <source>
        <dbReference type="ARBA" id="ARBA00000085"/>
    </source>
</evidence>
<dbReference type="SMART" id="SM00448">
    <property type="entry name" value="REC"/>
    <property type="match status" value="1"/>
</dbReference>
<feature type="domain" description="Histidine kinase" evidence="7">
    <location>
        <begin position="233"/>
        <end position="455"/>
    </location>
</feature>
<feature type="transmembrane region" description="Helical" evidence="6">
    <location>
        <begin position="153"/>
        <end position="171"/>
    </location>
</feature>
<keyword evidence="4" id="KW-0902">Two-component regulatory system</keyword>
<dbReference type="Gene3D" id="3.40.50.2300">
    <property type="match status" value="1"/>
</dbReference>
<dbReference type="SUPFAM" id="SSF52172">
    <property type="entry name" value="CheY-like"/>
    <property type="match status" value="1"/>
</dbReference>
<evidence type="ECO:0000256" key="2">
    <source>
        <dbReference type="ARBA" id="ARBA00012438"/>
    </source>
</evidence>
<organism evidence="9 10">
    <name type="scientific">Pedobacter yulinensis</name>
    <dbReference type="NCBI Taxonomy" id="2126353"/>
    <lineage>
        <taxon>Bacteria</taxon>
        <taxon>Pseudomonadati</taxon>
        <taxon>Bacteroidota</taxon>
        <taxon>Sphingobacteriia</taxon>
        <taxon>Sphingobacteriales</taxon>
        <taxon>Sphingobacteriaceae</taxon>
        <taxon>Pedobacter</taxon>
    </lineage>
</organism>
<dbReference type="PANTHER" id="PTHR45339">
    <property type="entry name" value="HYBRID SIGNAL TRANSDUCTION HISTIDINE KINASE J"/>
    <property type="match status" value="1"/>
</dbReference>